<evidence type="ECO:0000259" key="5">
    <source>
        <dbReference type="PROSITE" id="PS51352"/>
    </source>
</evidence>
<dbReference type="PANTHER" id="PTHR43110">
    <property type="entry name" value="THIOL PEROXIDASE"/>
    <property type="match status" value="1"/>
</dbReference>
<evidence type="ECO:0000313" key="6">
    <source>
        <dbReference type="EMBL" id="RPA60806.1"/>
    </source>
</evidence>
<dbReference type="RefSeq" id="WP_123779634.1">
    <property type="nucleotide sequence ID" value="NZ_RKMG01000008.1"/>
</dbReference>
<dbReference type="InterPro" id="IPR036249">
    <property type="entry name" value="Thioredoxin-like_sf"/>
</dbReference>
<keyword evidence="3" id="KW-1015">Disulfide bond</keyword>
<organism evidence="6 7">
    <name type="scientific">Aerococcus agrisoli</name>
    <dbReference type="NCBI Taxonomy" id="2487350"/>
    <lineage>
        <taxon>Bacteria</taxon>
        <taxon>Bacillati</taxon>
        <taxon>Bacillota</taxon>
        <taxon>Bacilli</taxon>
        <taxon>Lactobacillales</taxon>
        <taxon>Aerococcaceae</taxon>
        <taxon>Aerococcus</taxon>
    </lineage>
</organism>
<dbReference type="InterPro" id="IPR013740">
    <property type="entry name" value="Redoxin"/>
</dbReference>
<keyword evidence="7" id="KW-1185">Reference proteome</keyword>
<dbReference type="Gene3D" id="3.40.30.10">
    <property type="entry name" value="Glutaredoxin"/>
    <property type="match status" value="1"/>
</dbReference>
<protein>
    <submittedName>
        <fullName evidence="6">Thiol peroxidase</fullName>
    </submittedName>
</protein>
<gene>
    <name evidence="6" type="ORF">EF384_03660</name>
</gene>
<proteinExistence type="predicted"/>
<evidence type="ECO:0000256" key="4">
    <source>
        <dbReference type="ARBA" id="ARBA00023284"/>
    </source>
</evidence>
<evidence type="ECO:0000313" key="7">
    <source>
        <dbReference type="Proteomes" id="UP000273977"/>
    </source>
</evidence>
<dbReference type="InterPro" id="IPR013766">
    <property type="entry name" value="Thioredoxin_domain"/>
</dbReference>
<sequence length="164" mass="17709">MATVTFKGEPVELEGTPVELNQAAPDFTVSEVGAGTASKEDFAGKVLLVSVVPDIDTSVCSIQSNRISDYAKQAGDGIEVVTISTNTDESLAKWKSDNDSTMRVFNDSVEFGKAYGIYLPELDKLARSMFVIDADGNVVYEEIVNEVTNEPDYEKAIQAVDEVA</sequence>
<evidence type="ECO:0000256" key="3">
    <source>
        <dbReference type="ARBA" id="ARBA00023157"/>
    </source>
</evidence>
<feature type="domain" description="Thioredoxin" evidence="5">
    <location>
        <begin position="18"/>
        <end position="164"/>
    </location>
</feature>
<dbReference type="PANTHER" id="PTHR43110:SF1">
    <property type="entry name" value="THIOL PEROXIDASE"/>
    <property type="match status" value="1"/>
</dbReference>
<keyword evidence="2" id="KW-0049">Antioxidant</keyword>
<reference evidence="6 7" key="1">
    <citation type="submission" date="2018-11" db="EMBL/GenBank/DDBJ databases">
        <title>Aerococcus sp. SJQ22, whole genome shotgun sequence.</title>
        <authorList>
            <person name="Sun L."/>
            <person name="Gao X."/>
            <person name="Chen W."/>
            <person name="Huang K."/>
        </authorList>
    </citation>
    <scope>NUCLEOTIDE SEQUENCE [LARGE SCALE GENOMIC DNA]</scope>
    <source>
        <strain evidence="6 7">SJQ22</strain>
    </source>
</reference>
<keyword evidence="1 6" id="KW-0560">Oxidoreductase</keyword>
<dbReference type="InterPro" id="IPR050455">
    <property type="entry name" value="Tpx_Peroxidase_subfamily"/>
</dbReference>
<dbReference type="GO" id="GO:0004601">
    <property type="term" value="F:peroxidase activity"/>
    <property type="evidence" value="ECO:0007669"/>
    <property type="project" value="UniProtKB-KW"/>
</dbReference>
<dbReference type="PROSITE" id="PS51352">
    <property type="entry name" value="THIOREDOXIN_2"/>
    <property type="match status" value="1"/>
</dbReference>
<comment type="caution">
    <text evidence="6">The sequence shown here is derived from an EMBL/GenBank/DDBJ whole genome shotgun (WGS) entry which is preliminary data.</text>
</comment>
<keyword evidence="4" id="KW-0676">Redox-active center</keyword>
<dbReference type="SUPFAM" id="SSF52833">
    <property type="entry name" value="Thioredoxin-like"/>
    <property type="match status" value="1"/>
</dbReference>
<dbReference type="Pfam" id="PF08534">
    <property type="entry name" value="Redoxin"/>
    <property type="match status" value="1"/>
</dbReference>
<dbReference type="AlphaFoldDB" id="A0A3N4GJN6"/>
<keyword evidence="1 6" id="KW-0575">Peroxidase</keyword>
<dbReference type="EMBL" id="RKMG01000008">
    <property type="protein sequence ID" value="RPA60806.1"/>
    <property type="molecule type" value="Genomic_DNA"/>
</dbReference>
<evidence type="ECO:0000256" key="1">
    <source>
        <dbReference type="ARBA" id="ARBA00022559"/>
    </source>
</evidence>
<evidence type="ECO:0000256" key="2">
    <source>
        <dbReference type="ARBA" id="ARBA00022862"/>
    </source>
</evidence>
<accession>A0A3N4GJN6</accession>
<dbReference type="OrthoDB" id="9781543at2"/>
<dbReference type="Proteomes" id="UP000273977">
    <property type="component" value="Unassembled WGS sequence"/>
</dbReference>
<name>A0A3N4GJN6_9LACT</name>